<dbReference type="Proteomes" id="UP000774617">
    <property type="component" value="Unassembled WGS sequence"/>
</dbReference>
<protein>
    <submittedName>
        <fullName evidence="1">Uncharacterized protein</fullName>
    </submittedName>
</protein>
<name>A0ABQ8GMU1_9PEZI</name>
<evidence type="ECO:0000313" key="2">
    <source>
        <dbReference type="Proteomes" id="UP000774617"/>
    </source>
</evidence>
<organism evidence="1 2">
    <name type="scientific">Macrophomina phaseolina</name>
    <dbReference type="NCBI Taxonomy" id="35725"/>
    <lineage>
        <taxon>Eukaryota</taxon>
        <taxon>Fungi</taxon>
        <taxon>Dikarya</taxon>
        <taxon>Ascomycota</taxon>
        <taxon>Pezizomycotina</taxon>
        <taxon>Dothideomycetes</taxon>
        <taxon>Dothideomycetes incertae sedis</taxon>
        <taxon>Botryosphaeriales</taxon>
        <taxon>Botryosphaeriaceae</taxon>
        <taxon>Macrophomina</taxon>
    </lineage>
</organism>
<sequence length="219" mass="25142">MPRPAAGACGKLLWEHLPDIGEWYKETVERIKVFVSCVCIRFPLFRWAFIPKLCYPLRRLRSLNPSLPPNICKDPHNTKPTHTTELHLQVSGPLEYFSFLLSDYCVSKSWKDSTELDPATRTNEVREFRRAADRCGYWIEERSGIPLTAANLQSNNVSVDPSREHRLDQAAHELEFTLRLKDVGAERGSDGRPMGRWLREDHCYSRTVIASYDSGSDCS</sequence>
<accession>A0ABQ8GMU1</accession>
<dbReference type="EMBL" id="JAGTJR010000004">
    <property type="protein sequence ID" value="KAH7061077.1"/>
    <property type="molecule type" value="Genomic_DNA"/>
</dbReference>
<gene>
    <name evidence="1" type="ORF">B0J12DRAFT_695270</name>
</gene>
<comment type="caution">
    <text evidence="1">The sequence shown here is derived from an EMBL/GenBank/DDBJ whole genome shotgun (WGS) entry which is preliminary data.</text>
</comment>
<proteinExistence type="predicted"/>
<evidence type="ECO:0000313" key="1">
    <source>
        <dbReference type="EMBL" id="KAH7061077.1"/>
    </source>
</evidence>
<keyword evidence="2" id="KW-1185">Reference proteome</keyword>
<reference evidence="1 2" key="1">
    <citation type="journal article" date="2021" name="Nat. Commun.">
        <title>Genetic determinants of endophytism in the Arabidopsis root mycobiome.</title>
        <authorList>
            <person name="Mesny F."/>
            <person name="Miyauchi S."/>
            <person name="Thiergart T."/>
            <person name="Pickel B."/>
            <person name="Atanasova L."/>
            <person name="Karlsson M."/>
            <person name="Huettel B."/>
            <person name="Barry K.W."/>
            <person name="Haridas S."/>
            <person name="Chen C."/>
            <person name="Bauer D."/>
            <person name="Andreopoulos W."/>
            <person name="Pangilinan J."/>
            <person name="LaButti K."/>
            <person name="Riley R."/>
            <person name="Lipzen A."/>
            <person name="Clum A."/>
            <person name="Drula E."/>
            <person name="Henrissat B."/>
            <person name="Kohler A."/>
            <person name="Grigoriev I.V."/>
            <person name="Martin F.M."/>
            <person name="Hacquard S."/>
        </authorList>
    </citation>
    <scope>NUCLEOTIDE SEQUENCE [LARGE SCALE GENOMIC DNA]</scope>
    <source>
        <strain evidence="1 2">MPI-SDFR-AT-0080</strain>
    </source>
</reference>